<comment type="caution">
    <text evidence="2">The sequence shown here is derived from an EMBL/GenBank/DDBJ whole genome shotgun (WGS) entry which is preliminary data.</text>
</comment>
<accession>A0ABV1N3N9</accession>
<keyword evidence="3" id="KW-1185">Reference proteome</keyword>
<protein>
    <recommendedName>
        <fullName evidence="4">Lipoprotein</fullName>
    </recommendedName>
</protein>
<feature type="chain" id="PRO_5047064856" description="Lipoprotein" evidence="1">
    <location>
        <begin position="19"/>
        <end position="90"/>
    </location>
</feature>
<organism evidence="2 3">
    <name type="scientific">Halomonas pelophila</name>
    <dbReference type="NCBI Taxonomy" id="3151122"/>
    <lineage>
        <taxon>Bacteria</taxon>
        <taxon>Pseudomonadati</taxon>
        <taxon>Pseudomonadota</taxon>
        <taxon>Gammaproteobacteria</taxon>
        <taxon>Oceanospirillales</taxon>
        <taxon>Halomonadaceae</taxon>
        <taxon>Halomonas</taxon>
    </lineage>
</organism>
<evidence type="ECO:0000313" key="2">
    <source>
        <dbReference type="EMBL" id="MEQ6888344.1"/>
    </source>
</evidence>
<keyword evidence="1" id="KW-0732">Signal</keyword>
<evidence type="ECO:0000256" key="1">
    <source>
        <dbReference type="SAM" id="SignalP"/>
    </source>
</evidence>
<gene>
    <name evidence="2" type="ORF">ABE957_06640</name>
</gene>
<proteinExistence type="predicted"/>
<feature type="signal peptide" evidence="1">
    <location>
        <begin position="1"/>
        <end position="18"/>
    </location>
</feature>
<sequence length="90" mass="10158">MLKLGSLIILLSLLTACASSSNDEVGITDDCQADIRTLEMEIYQNRDQYTLEARTKANAELLQAKTNRFNPVKCRVNIQDARSELRKGRL</sequence>
<evidence type="ECO:0008006" key="4">
    <source>
        <dbReference type="Google" id="ProtNLM"/>
    </source>
</evidence>
<reference evidence="2 3" key="1">
    <citation type="submission" date="2024-05" db="EMBL/GenBank/DDBJ databases">
        <title>Halomonas sp. CS7 16S ribosomal RNA gene Genome sequencing and assembly.</title>
        <authorList>
            <person name="Yook S."/>
        </authorList>
    </citation>
    <scope>NUCLEOTIDE SEQUENCE [LARGE SCALE GENOMIC DNA]</scope>
    <source>
        <strain evidence="2 3">CS7</strain>
    </source>
</reference>
<dbReference type="PROSITE" id="PS51257">
    <property type="entry name" value="PROKAR_LIPOPROTEIN"/>
    <property type="match status" value="1"/>
</dbReference>
<dbReference type="EMBL" id="JBEGCI010000005">
    <property type="protein sequence ID" value="MEQ6888344.1"/>
    <property type="molecule type" value="Genomic_DNA"/>
</dbReference>
<dbReference type="Proteomes" id="UP001472978">
    <property type="component" value="Unassembled WGS sequence"/>
</dbReference>
<evidence type="ECO:0000313" key="3">
    <source>
        <dbReference type="Proteomes" id="UP001472978"/>
    </source>
</evidence>
<name>A0ABV1N3N9_9GAMM</name>
<dbReference type="RefSeq" id="WP_108447470.1">
    <property type="nucleotide sequence ID" value="NZ_JBEGCI010000005.1"/>
</dbReference>